<dbReference type="HAMAP" id="MF_01337_B">
    <property type="entry name" value="Ribosomal_uL18_B"/>
    <property type="match status" value="1"/>
</dbReference>
<evidence type="ECO:0000256" key="7">
    <source>
        <dbReference type="HAMAP-Rule" id="MF_01337"/>
    </source>
</evidence>
<reference evidence="9" key="1">
    <citation type="submission" date="2017-09" db="EMBL/GenBank/DDBJ databases">
        <title>Depth-based differentiation of microbial function through sediment-hosted aquifers and enrichment of novel symbionts in the deep terrestrial subsurface.</title>
        <authorList>
            <person name="Probst A.J."/>
            <person name="Ladd B."/>
            <person name="Jarett J.K."/>
            <person name="Geller-Mcgrath D.E."/>
            <person name="Sieber C.M.K."/>
            <person name="Emerson J.B."/>
            <person name="Anantharaman K."/>
            <person name="Thomas B.C."/>
            <person name="Malmstrom R."/>
            <person name="Stieglmeier M."/>
            <person name="Klingl A."/>
            <person name="Woyke T."/>
            <person name="Ryan C.M."/>
            <person name="Banfield J.F."/>
        </authorList>
    </citation>
    <scope>NUCLEOTIDE SEQUENCE [LARGE SCALE GENOMIC DNA]</scope>
</reference>
<accession>A0A2M6W6N0</accession>
<dbReference type="NCBIfam" id="TIGR00060">
    <property type="entry name" value="L18_bact"/>
    <property type="match status" value="1"/>
</dbReference>
<keyword evidence="2 7" id="KW-0699">rRNA-binding</keyword>
<dbReference type="InterPro" id="IPR005484">
    <property type="entry name" value="Ribosomal_uL18_bac/plant/anim"/>
</dbReference>
<dbReference type="Gene3D" id="3.30.420.100">
    <property type="match status" value="1"/>
</dbReference>
<keyword evidence="5 7" id="KW-0687">Ribonucleoprotein</keyword>
<protein>
    <recommendedName>
        <fullName evidence="6 7">Large ribosomal subunit protein uL18</fullName>
    </recommendedName>
</protein>
<keyword evidence="4 7" id="KW-0689">Ribosomal protein</keyword>
<dbReference type="InterPro" id="IPR004389">
    <property type="entry name" value="Ribosomal_uL18_bac-type"/>
</dbReference>
<gene>
    <name evidence="7" type="primary">rplR</name>
    <name evidence="8" type="ORF">COU29_01540</name>
</gene>
<dbReference type="SUPFAM" id="SSF53137">
    <property type="entry name" value="Translational machinery components"/>
    <property type="match status" value="1"/>
</dbReference>
<evidence type="ECO:0000256" key="6">
    <source>
        <dbReference type="ARBA" id="ARBA00035197"/>
    </source>
</evidence>
<evidence type="ECO:0000256" key="5">
    <source>
        <dbReference type="ARBA" id="ARBA00023274"/>
    </source>
</evidence>
<organism evidence="8 9">
    <name type="scientific">Candidatus Magasanikbacteria bacterium CG10_big_fil_rev_8_21_14_0_10_36_32</name>
    <dbReference type="NCBI Taxonomy" id="1974646"/>
    <lineage>
        <taxon>Bacteria</taxon>
        <taxon>Candidatus Magasanikiibacteriota</taxon>
    </lineage>
</organism>
<dbReference type="PANTHER" id="PTHR12899">
    <property type="entry name" value="39S RIBOSOMAL PROTEIN L18, MITOCHONDRIAL"/>
    <property type="match status" value="1"/>
</dbReference>
<dbReference type="GO" id="GO:0022625">
    <property type="term" value="C:cytosolic large ribosomal subunit"/>
    <property type="evidence" value="ECO:0007669"/>
    <property type="project" value="TreeGrafter"/>
</dbReference>
<proteinExistence type="inferred from homology"/>
<dbReference type="GO" id="GO:0008097">
    <property type="term" value="F:5S rRNA binding"/>
    <property type="evidence" value="ECO:0007669"/>
    <property type="project" value="TreeGrafter"/>
</dbReference>
<dbReference type="GO" id="GO:0006412">
    <property type="term" value="P:translation"/>
    <property type="evidence" value="ECO:0007669"/>
    <property type="project" value="UniProtKB-UniRule"/>
</dbReference>
<evidence type="ECO:0000256" key="4">
    <source>
        <dbReference type="ARBA" id="ARBA00022980"/>
    </source>
</evidence>
<dbReference type="Pfam" id="PF00861">
    <property type="entry name" value="Ribosomal_L18p"/>
    <property type="match status" value="1"/>
</dbReference>
<dbReference type="AlphaFoldDB" id="A0A2M6W6N0"/>
<evidence type="ECO:0000313" key="9">
    <source>
        <dbReference type="Proteomes" id="UP000231426"/>
    </source>
</evidence>
<evidence type="ECO:0000313" key="8">
    <source>
        <dbReference type="EMBL" id="PIT88448.1"/>
    </source>
</evidence>
<sequence length="124" mass="13793">MRRLFKKTKNNLRQVRHHRIRMVLSGTAECPRLSVFRGLRRMILQLIDDTTGKTLCAVSTDEVKKVKVEGKSTKIAVAYTAGQLLAEKAKDKNITRAILDRGGYSYHGRVAAVAEGARDGGLKI</sequence>
<dbReference type="PANTHER" id="PTHR12899:SF3">
    <property type="entry name" value="LARGE RIBOSOMAL SUBUNIT PROTEIN UL18M"/>
    <property type="match status" value="1"/>
</dbReference>
<dbReference type="CDD" id="cd00432">
    <property type="entry name" value="Ribosomal_L18_L5e"/>
    <property type="match status" value="1"/>
</dbReference>
<evidence type="ECO:0000256" key="1">
    <source>
        <dbReference type="ARBA" id="ARBA00007116"/>
    </source>
</evidence>
<comment type="function">
    <text evidence="7">This is one of the proteins that bind and probably mediate the attachment of the 5S RNA into the large ribosomal subunit, where it forms part of the central protuberance.</text>
</comment>
<dbReference type="GO" id="GO:0003735">
    <property type="term" value="F:structural constituent of ribosome"/>
    <property type="evidence" value="ECO:0007669"/>
    <property type="project" value="InterPro"/>
</dbReference>
<name>A0A2M6W6N0_9BACT</name>
<comment type="similarity">
    <text evidence="1 7">Belongs to the universal ribosomal protein uL18 family.</text>
</comment>
<comment type="caution">
    <text evidence="8">The sequence shown here is derived from an EMBL/GenBank/DDBJ whole genome shotgun (WGS) entry which is preliminary data.</text>
</comment>
<keyword evidence="3 7" id="KW-0694">RNA-binding</keyword>
<dbReference type="Proteomes" id="UP000231426">
    <property type="component" value="Unassembled WGS sequence"/>
</dbReference>
<comment type="subunit">
    <text evidence="7">Part of the 50S ribosomal subunit; part of the 5S rRNA/L5/L18/L25 subcomplex. Contacts the 5S and 23S rRNAs.</text>
</comment>
<dbReference type="EMBL" id="PFBV01000003">
    <property type="protein sequence ID" value="PIT88448.1"/>
    <property type="molecule type" value="Genomic_DNA"/>
</dbReference>
<evidence type="ECO:0000256" key="2">
    <source>
        <dbReference type="ARBA" id="ARBA00022730"/>
    </source>
</evidence>
<evidence type="ECO:0000256" key="3">
    <source>
        <dbReference type="ARBA" id="ARBA00022884"/>
    </source>
</evidence>
<dbReference type="InterPro" id="IPR057268">
    <property type="entry name" value="Ribosomal_L18"/>
</dbReference>